<evidence type="ECO:0000313" key="1">
    <source>
        <dbReference type="EMBL" id="CUS55918.1"/>
    </source>
</evidence>
<organism evidence="1">
    <name type="scientific">hydrothermal vent metagenome</name>
    <dbReference type="NCBI Taxonomy" id="652676"/>
    <lineage>
        <taxon>unclassified sequences</taxon>
        <taxon>metagenomes</taxon>
        <taxon>ecological metagenomes</taxon>
    </lineage>
</organism>
<name>A0A160TY33_9ZZZZ</name>
<protein>
    <submittedName>
        <fullName evidence="1">Uncharacterized protein</fullName>
    </submittedName>
</protein>
<proteinExistence type="predicted"/>
<gene>
    <name evidence="1" type="ORF">MGWOODY_Hyp1159</name>
</gene>
<reference evidence="1" key="1">
    <citation type="submission" date="2015-10" db="EMBL/GenBank/DDBJ databases">
        <authorList>
            <person name="Gilbert D.G."/>
        </authorList>
    </citation>
    <scope>NUCLEOTIDE SEQUENCE</scope>
</reference>
<dbReference type="AlphaFoldDB" id="A0A160TY33"/>
<accession>A0A160TY33</accession>
<dbReference type="EMBL" id="CZQD01000014">
    <property type="protein sequence ID" value="CUS55918.1"/>
    <property type="molecule type" value="Genomic_DNA"/>
</dbReference>
<sequence>MAESLIDGKLASVDAISAMNVQTGMTAWVTGDPVDGIFLTIPLSAEGEAAVRNGSYVPAAPSSEHLATQGKDIAAFYVGVYAGSSREARKKIMTASAVLRVEMFGVFPAYARGATEDGRRSMLSLGFQEFEGGLPDLFIQPPFQTVLDQTS</sequence>